<dbReference type="RefSeq" id="WP_051486829.1">
    <property type="nucleotide sequence ID" value="NZ_BAAAOW010000002.1"/>
</dbReference>
<dbReference type="Pfam" id="PF02464">
    <property type="entry name" value="CinA"/>
    <property type="match status" value="1"/>
</dbReference>
<dbReference type="SUPFAM" id="SSF142433">
    <property type="entry name" value="CinA-like"/>
    <property type="match status" value="1"/>
</dbReference>
<organism evidence="2 3">
    <name type="scientific">Brachybacterium phenoliresistens</name>
    <dbReference type="NCBI Taxonomy" id="396014"/>
    <lineage>
        <taxon>Bacteria</taxon>
        <taxon>Bacillati</taxon>
        <taxon>Actinomycetota</taxon>
        <taxon>Actinomycetes</taxon>
        <taxon>Micrococcales</taxon>
        <taxon>Dermabacteraceae</taxon>
        <taxon>Brachybacterium</taxon>
    </lineage>
</organism>
<dbReference type="Gene3D" id="3.90.950.20">
    <property type="entry name" value="CinA-like"/>
    <property type="match status" value="1"/>
</dbReference>
<dbReference type="HOGENOM" id="CLU_030805_1_0_11"/>
<evidence type="ECO:0000313" key="3">
    <source>
        <dbReference type="Proteomes" id="UP000023067"/>
    </source>
</evidence>
<proteinExistence type="predicted"/>
<evidence type="ECO:0000313" key="2">
    <source>
        <dbReference type="EMBL" id="EWS81222.1"/>
    </source>
</evidence>
<dbReference type="AlphaFoldDB" id="Z9JTX9"/>
<evidence type="ECO:0000259" key="1">
    <source>
        <dbReference type="Pfam" id="PF02464"/>
    </source>
</evidence>
<dbReference type="Proteomes" id="UP000023067">
    <property type="component" value="Unassembled WGS sequence"/>
</dbReference>
<comment type="caution">
    <text evidence="2">The sequence shown here is derived from an EMBL/GenBank/DDBJ whole genome shotgun (WGS) entry which is preliminary data.</text>
</comment>
<dbReference type="NCBIfam" id="TIGR00199">
    <property type="entry name" value="PncC_domain"/>
    <property type="match status" value="1"/>
</dbReference>
<accession>Z9JTX9</accession>
<feature type="domain" description="CinA C-terminal" evidence="1">
    <location>
        <begin position="13"/>
        <end position="160"/>
    </location>
</feature>
<gene>
    <name evidence="2" type="ORF">BF93_18820</name>
</gene>
<protein>
    <submittedName>
        <fullName evidence="2">Damage-inducible protein CinA</fullName>
    </submittedName>
</protein>
<dbReference type="InterPro" id="IPR036653">
    <property type="entry name" value="CinA-like_C"/>
</dbReference>
<dbReference type="STRING" id="396014.BF93_18820"/>
<dbReference type="PATRIC" id="fig|396014.3.peg.2099"/>
<sequence length="168" mass="16549">MSDQDLPAGPDLVIARASAAGLMIATAESLTGGALVSRLVDVPGASRCLAGGAACYSYTAKSRVLGVDAAMLERDGAVNEATARQMAEGALDAYAADVAVSTTGVAGPGPDGRGVPAGTVHIAVARRGGGTRALVLQLDGDRTEVRAQAVAAALDALARALPKVPATA</sequence>
<reference evidence="2 3" key="1">
    <citation type="submission" date="2014-02" db="EMBL/GenBank/DDBJ databases">
        <title>Genome sequence of Brachybacterium phenoliresistens strain W13A50.</title>
        <authorList>
            <person name="Wang X."/>
        </authorList>
    </citation>
    <scope>NUCLEOTIDE SEQUENCE [LARGE SCALE GENOMIC DNA]</scope>
    <source>
        <strain evidence="2 3">W13A50</strain>
    </source>
</reference>
<name>Z9JTX9_9MICO</name>
<dbReference type="eggNOG" id="COG1546">
    <property type="taxonomic scope" value="Bacteria"/>
</dbReference>
<dbReference type="InterPro" id="IPR008136">
    <property type="entry name" value="CinA_C"/>
</dbReference>
<keyword evidence="3" id="KW-1185">Reference proteome</keyword>
<dbReference type="OrthoDB" id="1253990at2"/>
<dbReference type="EMBL" id="JDYK01000009">
    <property type="protein sequence ID" value="EWS81222.1"/>
    <property type="molecule type" value="Genomic_DNA"/>
</dbReference>